<dbReference type="KEGG" id="fjo:Fjoh_3600"/>
<proteinExistence type="predicted"/>
<protein>
    <recommendedName>
        <fullName evidence="3">RiboL-PSP-HEPN domain-containing protein</fullName>
    </recommendedName>
</protein>
<dbReference type="Proteomes" id="UP000006694">
    <property type="component" value="Chromosome"/>
</dbReference>
<dbReference type="EMBL" id="CP000685">
    <property type="protein sequence ID" value="ABQ06614.1"/>
    <property type="molecule type" value="Genomic_DNA"/>
</dbReference>
<dbReference type="RefSeq" id="WP_012025581.1">
    <property type="nucleotide sequence ID" value="NC_009441.1"/>
</dbReference>
<keyword evidence="2" id="KW-1185">Reference proteome</keyword>
<organism evidence="1 2">
    <name type="scientific">Flavobacterium johnsoniae (strain ATCC 17061 / DSM 2064 / JCM 8514 / BCRC 14874 / CCUG 350202 / NBRC 14942 / NCIMB 11054 / UW101)</name>
    <name type="common">Cytophaga johnsonae</name>
    <dbReference type="NCBI Taxonomy" id="376686"/>
    <lineage>
        <taxon>Bacteria</taxon>
        <taxon>Pseudomonadati</taxon>
        <taxon>Bacteroidota</taxon>
        <taxon>Flavobacteriia</taxon>
        <taxon>Flavobacteriales</taxon>
        <taxon>Flavobacteriaceae</taxon>
        <taxon>Flavobacterium</taxon>
    </lineage>
</organism>
<name>A5FDU6_FLAJ1</name>
<gene>
    <name evidence="1" type="ordered locus">Fjoh_3600</name>
</gene>
<dbReference type="eggNOG" id="ENOG5032UUC">
    <property type="taxonomic scope" value="Bacteria"/>
</dbReference>
<evidence type="ECO:0008006" key="3">
    <source>
        <dbReference type="Google" id="ProtNLM"/>
    </source>
</evidence>
<dbReference type="HOGENOM" id="CLU_088961_0_0_10"/>
<sequence>MISSRVRYNLGRRSRDSAKSIPKPADIKCRLKKKYKKINIGYWSDVHIAMGEREDEAHLAPKLGINYTELCQLDYTIETNESDEGLLYNYRIVFNHSNPHSILQKVKGLDKDLTVYLEPWEFDDRYDYDVEFEAITENNDYSKNFYDEIENLESLLTLEVPNLKLQDILYRQIFISIIGTLETYLASSFINRTFDSNENLKRFICSHPEFKNQKFEIREIFDKYDEIENIAQKVMLDTIYHNLPIVRNMYRDTFKINFPDFSEIYKSVLTRHDLVHRNGFTKGGNKFEIKKDDINQLMNNVKSFVRKLVTELEE</sequence>
<evidence type="ECO:0000313" key="2">
    <source>
        <dbReference type="Proteomes" id="UP000006694"/>
    </source>
</evidence>
<evidence type="ECO:0000313" key="1">
    <source>
        <dbReference type="EMBL" id="ABQ06614.1"/>
    </source>
</evidence>
<accession>A5FDU6</accession>
<reference evidence="1 2" key="1">
    <citation type="journal article" date="2009" name="Appl. Environ. Microbiol.">
        <title>Novel features of the polysaccharide-digesting gliding bacterium Flavobacterium johnsoniae as revealed by genome sequence analysis.</title>
        <authorList>
            <person name="McBride M.J."/>
            <person name="Xie G."/>
            <person name="Martens E.C."/>
            <person name="Lapidus A."/>
            <person name="Henrissat B."/>
            <person name="Rhodes R.G."/>
            <person name="Goltsman E."/>
            <person name="Wang W."/>
            <person name="Xu J."/>
            <person name="Hunnicutt D.W."/>
            <person name="Staroscik A.M."/>
            <person name="Hoover T.R."/>
            <person name="Cheng Y.Q."/>
            <person name="Stein J.L."/>
        </authorList>
    </citation>
    <scope>NUCLEOTIDE SEQUENCE [LARGE SCALE GENOMIC DNA]</scope>
    <source>
        <strain evidence="2">ATCC 17061 / DSM 2064 / JCM 8514 / BCRC 14874 / CCUG 350202 / NBRC 14942 / NCIMB 11054 / UW101</strain>
    </source>
</reference>
<dbReference type="GeneID" id="31766512"/>
<dbReference type="AlphaFoldDB" id="A5FDU6"/>
<dbReference type="STRING" id="376686.Fjoh_3600"/>